<gene>
    <name evidence="1" type="ORF">N1851_009074</name>
</gene>
<comment type="caution">
    <text evidence="1">The sequence shown here is derived from an EMBL/GenBank/DDBJ whole genome shotgun (WGS) entry which is preliminary data.</text>
</comment>
<protein>
    <submittedName>
        <fullName evidence="1">Uncharacterized protein</fullName>
    </submittedName>
</protein>
<proteinExistence type="predicted"/>
<dbReference type="EMBL" id="JAOPHQ010001579">
    <property type="protein sequence ID" value="KAK0150163.1"/>
    <property type="molecule type" value="Genomic_DNA"/>
</dbReference>
<name>A0AA47N0L0_MERPO</name>
<organism evidence="1 2">
    <name type="scientific">Merluccius polli</name>
    <name type="common">Benguela hake</name>
    <name type="synonym">Merluccius cadenati</name>
    <dbReference type="NCBI Taxonomy" id="89951"/>
    <lineage>
        <taxon>Eukaryota</taxon>
        <taxon>Metazoa</taxon>
        <taxon>Chordata</taxon>
        <taxon>Craniata</taxon>
        <taxon>Vertebrata</taxon>
        <taxon>Euteleostomi</taxon>
        <taxon>Actinopterygii</taxon>
        <taxon>Neopterygii</taxon>
        <taxon>Teleostei</taxon>
        <taxon>Neoteleostei</taxon>
        <taxon>Acanthomorphata</taxon>
        <taxon>Zeiogadaria</taxon>
        <taxon>Gadariae</taxon>
        <taxon>Gadiformes</taxon>
        <taxon>Gadoidei</taxon>
        <taxon>Merlucciidae</taxon>
        <taxon>Merluccius</taxon>
    </lineage>
</organism>
<dbReference type="Proteomes" id="UP001174136">
    <property type="component" value="Unassembled WGS sequence"/>
</dbReference>
<accession>A0AA47N0L0</accession>
<keyword evidence="2" id="KW-1185">Reference proteome</keyword>
<evidence type="ECO:0000313" key="2">
    <source>
        <dbReference type="Proteomes" id="UP001174136"/>
    </source>
</evidence>
<evidence type="ECO:0000313" key="1">
    <source>
        <dbReference type="EMBL" id="KAK0150163.1"/>
    </source>
</evidence>
<reference evidence="1" key="1">
    <citation type="journal article" date="2023" name="Front. Mar. Sci.">
        <title>A new Merluccius polli reference genome to investigate the effects of global change in West African waters.</title>
        <authorList>
            <person name="Mateo J.L."/>
            <person name="Blanco-Fernandez C."/>
            <person name="Garcia-Vazquez E."/>
            <person name="Machado-Schiaffino G."/>
        </authorList>
    </citation>
    <scope>NUCLEOTIDE SEQUENCE</scope>
    <source>
        <strain evidence="1">C29</strain>
        <tissue evidence="1">Fin</tissue>
    </source>
</reference>
<sequence>MPLSTDMTEWRGVSGSHNSRASPWSWMKENCSDMEEERTHLYSSFPTISQHALLLSVLLQSRYHFLEVGLNILPHVLSMRTRFVSSDETLVTQQSTDRPEGKRIYTDPEGLGQAVAMATLGPQTRLDGVLDHAAHVVQWSQKPMGPRARGLNVSLQERAEGPREHLLVGKHKHPEKDKEEELAIKTRLVSVLDSKDAFFAAVTLLKFKMRWLREEE</sequence>
<dbReference type="AlphaFoldDB" id="A0AA47N0L0"/>